<dbReference type="Gene3D" id="3.40.50.1980">
    <property type="entry name" value="Nitrogenase molybdenum iron protein domain"/>
    <property type="match status" value="2"/>
</dbReference>
<reference evidence="3" key="1">
    <citation type="journal article" date="2019" name="Int. J. Syst. Evol. Microbiol.">
        <title>The Global Catalogue of Microorganisms (GCM) 10K type strain sequencing project: providing services to taxonomists for standard genome sequencing and annotation.</title>
        <authorList>
            <consortium name="The Broad Institute Genomics Platform"/>
            <consortium name="The Broad Institute Genome Sequencing Center for Infectious Disease"/>
            <person name="Wu L."/>
            <person name="Ma J."/>
        </authorList>
    </citation>
    <scope>NUCLEOTIDE SEQUENCE [LARGE SCALE GENOMIC DNA]</scope>
    <source>
        <strain evidence="3">JCM 17738</strain>
    </source>
</reference>
<protein>
    <submittedName>
        <fullName evidence="2">Helical backbone metal receptor</fullName>
    </submittedName>
</protein>
<dbReference type="InterPro" id="IPR050902">
    <property type="entry name" value="ABC_Transporter_SBP"/>
</dbReference>
<evidence type="ECO:0000313" key="2">
    <source>
        <dbReference type="EMBL" id="GAA4391524.1"/>
    </source>
</evidence>
<proteinExistence type="inferred from homology"/>
<accession>A0ABP8JIY1</accession>
<sequence length="263" mass="29051">MPGRRLRLTRTLRDDLRQDIALPDRIERIVSLVPSLTEALAVTVPDRLVGATDWCTHPADLDARGVGRVRGTKNPDLAAIAALQPDLVVANKEENRELDVRRLRERGMPVWVTDIETVPASIASIRRLLRDVIGLGRDPAWLAEADRAWSGPVPAPTARVVVPIWRDPWMVIGRPTFTADLLARTGLEVVTAGATGRYPGLEPVAFDYPSVADLVLLPDEPYVFTTADGPEVLERLPTRLVSGRRITWYGPSLVEARISLDRS</sequence>
<gene>
    <name evidence="2" type="ORF">GCM10023153_09570</name>
</gene>
<dbReference type="PANTHER" id="PTHR30535:SF35">
    <property type="entry name" value="PERIPLASMIC BINDING PROTEIN"/>
    <property type="match status" value="1"/>
</dbReference>
<name>A0ABP8JIY1_9MICO</name>
<dbReference type="SUPFAM" id="SSF53807">
    <property type="entry name" value="Helical backbone' metal receptor"/>
    <property type="match status" value="1"/>
</dbReference>
<dbReference type="EMBL" id="BAABFX010000019">
    <property type="protein sequence ID" value="GAA4391524.1"/>
    <property type="molecule type" value="Genomic_DNA"/>
</dbReference>
<keyword evidence="3" id="KW-1185">Reference proteome</keyword>
<dbReference type="PANTHER" id="PTHR30535">
    <property type="entry name" value="VITAMIN B12-BINDING PROTEIN"/>
    <property type="match status" value="1"/>
</dbReference>
<comment type="caution">
    <text evidence="2">The sequence shown here is derived from an EMBL/GenBank/DDBJ whole genome shotgun (WGS) entry which is preliminary data.</text>
</comment>
<keyword evidence="2" id="KW-0675">Receptor</keyword>
<evidence type="ECO:0000256" key="1">
    <source>
        <dbReference type="ARBA" id="ARBA00008814"/>
    </source>
</evidence>
<dbReference type="InterPro" id="IPR054828">
    <property type="entry name" value="Vit_B12_bind_prot"/>
</dbReference>
<dbReference type="Proteomes" id="UP001500390">
    <property type="component" value="Unassembled WGS sequence"/>
</dbReference>
<evidence type="ECO:0000313" key="3">
    <source>
        <dbReference type="Proteomes" id="UP001500390"/>
    </source>
</evidence>
<dbReference type="RefSeq" id="WP_246196843.1">
    <property type="nucleotide sequence ID" value="NZ_BAABFX010000019.1"/>
</dbReference>
<comment type="similarity">
    <text evidence="1">Belongs to the bacterial solute-binding protein 8 family.</text>
</comment>
<dbReference type="NCBIfam" id="NF038402">
    <property type="entry name" value="TroA_like"/>
    <property type="match status" value="1"/>
</dbReference>
<organism evidence="2 3">
    <name type="scientific">Ornithinibacter aureus</name>
    <dbReference type="NCBI Taxonomy" id="622664"/>
    <lineage>
        <taxon>Bacteria</taxon>
        <taxon>Bacillati</taxon>
        <taxon>Actinomycetota</taxon>
        <taxon>Actinomycetes</taxon>
        <taxon>Micrococcales</taxon>
        <taxon>Intrasporangiaceae</taxon>
        <taxon>Ornithinibacter</taxon>
    </lineage>
</organism>